<protein>
    <submittedName>
        <fullName evidence="4">50S ribosomal protein L7/L12</fullName>
    </submittedName>
</protein>
<dbReference type="EMBL" id="PVNL01000138">
    <property type="protein sequence ID" value="PRP95214.1"/>
    <property type="molecule type" value="Genomic_DNA"/>
</dbReference>
<dbReference type="GO" id="GO:0005840">
    <property type="term" value="C:ribosome"/>
    <property type="evidence" value="ECO:0007669"/>
    <property type="project" value="UniProtKB-KW"/>
</dbReference>
<feature type="domain" description="Large ribosomal subunit protein bL12 C-terminal" evidence="3">
    <location>
        <begin position="91"/>
        <end position="146"/>
    </location>
</feature>
<dbReference type="Pfam" id="PF00542">
    <property type="entry name" value="Ribosomal_L12"/>
    <property type="match status" value="2"/>
</dbReference>
<keyword evidence="2" id="KW-0687">Ribonucleoprotein</keyword>
<dbReference type="GO" id="GO:1990904">
    <property type="term" value="C:ribonucleoprotein complex"/>
    <property type="evidence" value="ECO:0007669"/>
    <property type="project" value="UniProtKB-KW"/>
</dbReference>
<evidence type="ECO:0000259" key="3">
    <source>
        <dbReference type="Pfam" id="PF00542"/>
    </source>
</evidence>
<dbReference type="OrthoDB" id="9811748at2"/>
<dbReference type="PANTHER" id="PTHR45987:SF4">
    <property type="entry name" value="LARGE RIBOSOMAL SUBUNIT PROTEIN BL12M"/>
    <property type="match status" value="1"/>
</dbReference>
<dbReference type="GO" id="GO:0003735">
    <property type="term" value="F:structural constituent of ribosome"/>
    <property type="evidence" value="ECO:0007669"/>
    <property type="project" value="InterPro"/>
</dbReference>
<organism evidence="4 5">
    <name type="scientific">Enhygromyxa salina</name>
    <dbReference type="NCBI Taxonomy" id="215803"/>
    <lineage>
        <taxon>Bacteria</taxon>
        <taxon>Pseudomonadati</taxon>
        <taxon>Myxococcota</taxon>
        <taxon>Polyangia</taxon>
        <taxon>Nannocystales</taxon>
        <taxon>Nannocystaceae</taxon>
        <taxon>Enhygromyxa</taxon>
    </lineage>
</organism>
<feature type="domain" description="Large ribosomal subunit protein bL12 C-terminal" evidence="3">
    <location>
        <begin position="8"/>
        <end position="39"/>
    </location>
</feature>
<dbReference type="Proteomes" id="UP000238823">
    <property type="component" value="Unassembled WGS sequence"/>
</dbReference>
<evidence type="ECO:0000313" key="5">
    <source>
        <dbReference type="Proteomes" id="UP000238823"/>
    </source>
</evidence>
<proteinExistence type="predicted"/>
<dbReference type="SUPFAM" id="SSF54736">
    <property type="entry name" value="ClpS-like"/>
    <property type="match status" value="2"/>
</dbReference>
<dbReference type="RefSeq" id="WP_106094291.1">
    <property type="nucleotide sequence ID" value="NZ_PVNL01000138.1"/>
</dbReference>
<dbReference type="InterPro" id="IPR013823">
    <property type="entry name" value="Ribosomal_bL12_C"/>
</dbReference>
<dbReference type="GO" id="GO:0003729">
    <property type="term" value="F:mRNA binding"/>
    <property type="evidence" value="ECO:0007669"/>
    <property type="project" value="TreeGrafter"/>
</dbReference>
<evidence type="ECO:0000256" key="1">
    <source>
        <dbReference type="ARBA" id="ARBA00022980"/>
    </source>
</evidence>
<sequence>MARVRTHVESFGQTKILAIKIVRELGGFGLREAKALVEDGTEFEFELDGRTEALLADAARKGVQIVLDEHAVVASPAASGGSLAVRIAGVSNKIAAIKLVRQLTQVGLAEAKGIVDRGDVITDGLDASAAQAIVEQFAASGARAEIVAGGAAVPAPVVARADVPDPYADDDF</sequence>
<name>A0A2S9XQS4_9BACT</name>
<evidence type="ECO:0000313" key="4">
    <source>
        <dbReference type="EMBL" id="PRP95214.1"/>
    </source>
</evidence>
<dbReference type="GO" id="GO:0006412">
    <property type="term" value="P:translation"/>
    <property type="evidence" value="ECO:0007669"/>
    <property type="project" value="InterPro"/>
</dbReference>
<gene>
    <name evidence="4" type="ORF">ENSA7_75280</name>
</gene>
<comment type="caution">
    <text evidence="4">The sequence shown here is derived from an EMBL/GenBank/DDBJ whole genome shotgun (WGS) entry which is preliminary data.</text>
</comment>
<dbReference type="InterPro" id="IPR000206">
    <property type="entry name" value="Ribosomal_bL12"/>
</dbReference>
<dbReference type="Gene3D" id="3.30.1390.10">
    <property type="match status" value="2"/>
</dbReference>
<accession>A0A2S9XQS4</accession>
<dbReference type="AlphaFoldDB" id="A0A2S9XQS4"/>
<dbReference type="PANTHER" id="PTHR45987">
    <property type="entry name" value="39S RIBOSOMAL PROTEIN L12"/>
    <property type="match status" value="1"/>
</dbReference>
<dbReference type="InterPro" id="IPR014719">
    <property type="entry name" value="Ribosomal_bL12_C/ClpS-like"/>
</dbReference>
<keyword evidence="1 4" id="KW-0689">Ribosomal protein</keyword>
<evidence type="ECO:0000256" key="2">
    <source>
        <dbReference type="ARBA" id="ARBA00023274"/>
    </source>
</evidence>
<reference evidence="4 5" key="1">
    <citation type="submission" date="2018-03" db="EMBL/GenBank/DDBJ databases">
        <title>Draft Genome Sequences of the Obligatory Marine Myxobacteria Enhygromyxa salina SWB007.</title>
        <authorList>
            <person name="Poehlein A."/>
            <person name="Moghaddam J.A."/>
            <person name="Harms H."/>
            <person name="Alanjari M."/>
            <person name="Koenig G.M."/>
            <person name="Daniel R."/>
            <person name="Schaeberle T.F."/>
        </authorList>
    </citation>
    <scope>NUCLEOTIDE SEQUENCE [LARGE SCALE GENOMIC DNA]</scope>
    <source>
        <strain evidence="4 5">SWB007</strain>
    </source>
</reference>